<feature type="compositionally biased region" description="Low complexity" evidence="1">
    <location>
        <begin position="136"/>
        <end position="161"/>
    </location>
</feature>
<keyword evidence="3" id="KW-0378">Hydrolase</keyword>
<name>A0ABZ1AV60_9ACTN</name>
<evidence type="ECO:0000313" key="3">
    <source>
        <dbReference type="EMBL" id="WRL62457.1"/>
    </source>
</evidence>
<dbReference type="GO" id="GO:0004386">
    <property type="term" value="F:helicase activity"/>
    <property type="evidence" value="ECO:0007669"/>
    <property type="project" value="UniProtKB-KW"/>
</dbReference>
<dbReference type="PANTHER" id="PTHR47962">
    <property type="entry name" value="ATP-DEPENDENT HELICASE LHR-RELATED-RELATED"/>
    <property type="match status" value="1"/>
</dbReference>
<dbReference type="EMBL" id="CP141261">
    <property type="protein sequence ID" value="WRL62457.1"/>
    <property type="molecule type" value="Genomic_DNA"/>
</dbReference>
<evidence type="ECO:0000259" key="2">
    <source>
        <dbReference type="PROSITE" id="PS51194"/>
    </source>
</evidence>
<dbReference type="InterPro" id="IPR052511">
    <property type="entry name" value="ATP-dep_Helicase"/>
</dbReference>
<keyword evidence="3" id="KW-0547">Nucleotide-binding</keyword>
<protein>
    <submittedName>
        <fullName evidence="3">Helicase-related protein</fullName>
    </submittedName>
</protein>
<dbReference type="Gene3D" id="3.40.50.300">
    <property type="entry name" value="P-loop containing nucleotide triphosphate hydrolases"/>
    <property type="match status" value="1"/>
</dbReference>
<dbReference type="Proteomes" id="UP001324287">
    <property type="component" value="Chromosome"/>
</dbReference>
<feature type="domain" description="Helicase C-terminal" evidence="2">
    <location>
        <begin position="1"/>
        <end position="161"/>
    </location>
</feature>
<keyword evidence="4" id="KW-1185">Reference proteome</keyword>
<dbReference type="Pfam" id="PF00271">
    <property type="entry name" value="Helicase_C"/>
    <property type="match status" value="1"/>
</dbReference>
<organism evidence="3 4">
    <name type="scientific">Blastococcus brunescens</name>
    <dbReference type="NCBI Taxonomy" id="1564165"/>
    <lineage>
        <taxon>Bacteria</taxon>
        <taxon>Bacillati</taxon>
        <taxon>Actinomycetota</taxon>
        <taxon>Actinomycetes</taxon>
        <taxon>Geodermatophilales</taxon>
        <taxon>Geodermatophilaceae</taxon>
        <taxon>Blastococcus</taxon>
    </lineage>
</organism>
<dbReference type="SUPFAM" id="SSF52540">
    <property type="entry name" value="P-loop containing nucleoside triphosphate hydrolases"/>
    <property type="match status" value="1"/>
</dbReference>
<keyword evidence="3" id="KW-0067">ATP-binding</keyword>
<evidence type="ECO:0000313" key="4">
    <source>
        <dbReference type="Proteomes" id="UP001324287"/>
    </source>
</evidence>
<dbReference type="InterPro" id="IPR001650">
    <property type="entry name" value="Helicase_C-like"/>
</dbReference>
<dbReference type="SMART" id="SM00490">
    <property type="entry name" value="HELICc"/>
    <property type="match status" value="1"/>
</dbReference>
<gene>
    <name evidence="3" type="ORF">U6N30_20895</name>
</gene>
<sequence>MLDLVQAHRSTIVFANSRRLAERLTSRLNELAYERATGEPVPPGTNAAALMAQAGSGGGVPEGVQPVAAAHHGSVSREQRAIVEEALKSGRLPAVVATSSLELGIDMGAVDLVVQVESPPTVASGLQRVGRAGHQVGAVSRGSSSPSTAATSCSARWSPSA</sequence>
<dbReference type="InterPro" id="IPR027417">
    <property type="entry name" value="P-loop_NTPase"/>
</dbReference>
<proteinExistence type="predicted"/>
<dbReference type="RefSeq" id="WP_324273811.1">
    <property type="nucleotide sequence ID" value="NZ_CP141261.1"/>
</dbReference>
<keyword evidence="3" id="KW-0347">Helicase</keyword>
<reference evidence="3 4" key="1">
    <citation type="submission" date="2023-12" db="EMBL/GenBank/DDBJ databases">
        <title>Blastococcus brunescens sp. nov., an actonobacterium isolated from sandstone collected in sahara desert.</title>
        <authorList>
            <person name="Gtari M."/>
            <person name="Ghodhbane F."/>
        </authorList>
    </citation>
    <scope>NUCLEOTIDE SEQUENCE [LARGE SCALE GENOMIC DNA]</scope>
    <source>
        <strain evidence="3 4">BMG 8361</strain>
    </source>
</reference>
<dbReference type="PROSITE" id="PS51194">
    <property type="entry name" value="HELICASE_CTER"/>
    <property type="match status" value="1"/>
</dbReference>
<evidence type="ECO:0000256" key="1">
    <source>
        <dbReference type="SAM" id="MobiDB-lite"/>
    </source>
</evidence>
<dbReference type="PANTHER" id="PTHR47962:SF5">
    <property type="entry name" value="ATP-DEPENDENT HELICASE LHR-RELATED"/>
    <property type="match status" value="1"/>
</dbReference>
<feature type="region of interest" description="Disordered" evidence="1">
    <location>
        <begin position="133"/>
        <end position="161"/>
    </location>
</feature>
<accession>A0ABZ1AV60</accession>